<feature type="transmembrane region" description="Helical" evidence="6">
    <location>
        <begin position="400"/>
        <end position="422"/>
    </location>
</feature>
<feature type="transmembrane region" description="Helical" evidence="6">
    <location>
        <begin position="45"/>
        <end position="64"/>
    </location>
</feature>
<dbReference type="PANTHER" id="PTHR31102:SF1">
    <property type="entry name" value="CATION_H+ EXCHANGER DOMAIN-CONTAINING PROTEIN"/>
    <property type="match status" value="1"/>
</dbReference>
<dbReference type="InterPro" id="IPR006153">
    <property type="entry name" value="Cation/H_exchanger_TM"/>
</dbReference>
<keyword evidence="3 6" id="KW-0812">Transmembrane</keyword>
<keyword evidence="5 6" id="KW-0472">Membrane</keyword>
<feature type="transmembrane region" description="Helical" evidence="6">
    <location>
        <begin position="315"/>
        <end position="334"/>
    </location>
</feature>
<evidence type="ECO:0000256" key="4">
    <source>
        <dbReference type="ARBA" id="ARBA00022989"/>
    </source>
</evidence>
<feature type="transmembrane region" description="Helical" evidence="6">
    <location>
        <begin position="340"/>
        <end position="356"/>
    </location>
</feature>
<dbReference type="InterPro" id="IPR051843">
    <property type="entry name" value="CPA1_transporter"/>
</dbReference>
<dbReference type="GO" id="GO:0015297">
    <property type="term" value="F:antiporter activity"/>
    <property type="evidence" value="ECO:0007669"/>
    <property type="project" value="InterPro"/>
</dbReference>
<feature type="transmembrane region" description="Helical" evidence="6">
    <location>
        <begin position="207"/>
        <end position="228"/>
    </location>
</feature>
<sequence>MELVEEESKFIENGVINLLGKEKHENFLNDRQKWQKTLLLEANKVVTFVLVGVFGSVFFISIFHQSLFHDQFDDSVTRNCSNFETHTSDSVQSSIFFLFLLLLCALAFGYLAENLKTPSLLGMLLIGLLIRNLDFLYVYFKIIPEVGTFLRKFAFLIILLRAGLGLDPDALKRLKGACIRLAFIPCSFEALAVAIAAYFFLDLQITFGLLLGFILAAVSPAVVVPGMLEIQAKGLGVEQGIPTLVTAAASIDDVYAITWFTLILSVAKSGSIDLKSLLITAIRAPIEVVGGCFVGVGLGTLLWLFPDKSLKNVHFYRMSILLAISCAFLFGSAVIELDSIGPIIVLVLGFVAAIKWRKDETSKKLPEQSALKLVWDYFAQPLLFSLIGLQLSLAQLNKSVIFFGLLVLCIGIMVRILAAYGAAFGAGFERNERCFIALAWLPKATVQAALAPILLDMVVTNPETYTFHTEANIILTVGVLSILLTAPLGSFLIRITAPLLLKTPSDTIKDENS</sequence>
<dbReference type="GO" id="GO:1902600">
    <property type="term" value="P:proton transmembrane transport"/>
    <property type="evidence" value="ECO:0007669"/>
    <property type="project" value="InterPro"/>
</dbReference>
<feature type="transmembrane region" description="Helical" evidence="6">
    <location>
        <begin position="146"/>
        <end position="166"/>
    </location>
</feature>
<comment type="subcellular location">
    <subcellularLocation>
        <location evidence="1">Membrane</location>
        <topology evidence="1">Multi-pass membrane protein</topology>
    </subcellularLocation>
</comment>
<dbReference type="Pfam" id="PF00999">
    <property type="entry name" value="Na_H_Exchanger"/>
    <property type="match status" value="1"/>
</dbReference>
<evidence type="ECO:0000256" key="1">
    <source>
        <dbReference type="ARBA" id="ARBA00004141"/>
    </source>
</evidence>
<evidence type="ECO:0000256" key="6">
    <source>
        <dbReference type="SAM" id="Phobius"/>
    </source>
</evidence>
<dbReference type="Gene3D" id="1.20.1530.20">
    <property type="match status" value="1"/>
</dbReference>
<feature type="transmembrane region" description="Helical" evidence="6">
    <location>
        <begin position="473"/>
        <end position="493"/>
    </location>
</feature>
<comment type="similarity">
    <text evidence="2">Belongs to the monovalent cation:proton antiporter 1 (CPA1) transporter (TC 2.A.36) family.</text>
</comment>
<dbReference type="InterPro" id="IPR038770">
    <property type="entry name" value="Na+/solute_symporter_sf"/>
</dbReference>
<dbReference type="Proteomes" id="UP000887540">
    <property type="component" value="Unplaced"/>
</dbReference>
<dbReference type="PANTHER" id="PTHR31102">
    <property type="match status" value="1"/>
</dbReference>
<evidence type="ECO:0000256" key="5">
    <source>
        <dbReference type="ARBA" id="ARBA00023136"/>
    </source>
</evidence>
<evidence type="ECO:0000256" key="3">
    <source>
        <dbReference type="ARBA" id="ARBA00022692"/>
    </source>
</evidence>
<dbReference type="AlphaFoldDB" id="A0A914EMY8"/>
<evidence type="ECO:0000313" key="8">
    <source>
        <dbReference type="Proteomes" id="UP000887540"/>
    </source>
</evidence>
<evidence type="ECO:0000313" key="9">
    <source>
        <dbReference type="WBParaSite" id="ACRNAN_scaffold916.g8093.t1"/>
    </source>
</evidence>
<accession>A0A914EMY8</accession>
<evidence type="ECO:0000259" key="7">
    <source>
        <dbReference type="Pfam" id="PF00999"/>
    </source>
</evidence>
<feature type="transmembrane region" description="Helical" evidence="6">
    <location>
        <begin position="240"/>
        <end position="264"/>
    </location>
</feature>
<keyword evidence="8" id="KW-1185">Reference proteome</keyword>
<name>A0A914EMY8_9BILA</name>
<proteinExistence type="inferred from homology"/>
<organism evidence="8 9">
    <name type="scientific">Acrobeloides nanus</name>
    <dbReference type="NCBI Taxonomy" id="290746"/>
    <lineage>
        <taxon>Eukaryota</taxon>
        <taxon>Metazoa</taxon>
        <taxon>Ecdysozoa</taxon>
        <taxon>Nematoda</taxon>
        <taxon>Chromadorea</taxon>
        <taxon>Rhabditida</taxon>
        <taxon>Tylenchina</taxon>
        <taxon>Cephalobomorpha</taxon>
        <taxon>Cephaloboidea</taxon>
        <taxon>Cephalobidae</taxon>
        <taxon>Acrobeloides</taxon>
    </lineage>
</organism>
<feature type="transmembrane region" description="Helical" evidence="6">
    <location>
        <begin position="434"/>
        <end position="453"/>
    </location>
</feature>
<keyword evidence="4 6" id="KW-1133">Transmembrane helix</keyword>
<feature type="transmembrane region" description="Helical" evidence="6">
    <location>
        <begin position="91"/>
        <end position="112"/>
    </location>
</feature>
<feature type="transmembrane region" description="Helical" evidence="6">
    <location>
        <begin position="377"/>
        <end position="394"/>
    </location>
</feature>
<feature type="transmembrane region" description="Helical" evidence="6">
    <location>
        <begin position="178"/>
        <end position="201"/>
    </location>
</feature>
<feature type="domain" description="Cation/H+ exchanger transmembrane" evidence="7">
    <location>
        <begin position="104"/>
        <end position="486"/>
    </location>
</feature>
<evidence type="ECO:0000256" key="2">
    <source>
        <dbReference type="ARBA" id="ARBA00007367"/>
    </source>
</evidence>
<dbReference type="GO" id="GO:0016020">
    <property type="term" value="C:membrane"/>
    <property type="evidence" value="ECO:0007669"/>
    <property type="project" value="UniProtKB-SubCell"/>
</dbReference>
<protein>
    <submittedName>
        <fullName evidence="9">Cation/H+ exchanger domain-containing protein</fullName>
    </submittedName>
</protein>
<feature type="transmembrane region" description="Helical" evidence="6">
    <location>
        <begin position="119"/>
        <end position="140"/>
    </location>
</feature>
<reference evidence="9" key="1">
    <citation type="submission" date="2022-11" db="UniProtKB">
        <authorList>
            <consortium name="WormBaseParasite"/>
        </authorList>
    </citation>
    <scope>IDENTIFICATION</scope>
</reference>
<feature type="transmembrane region" description="Helical" evidence="6">
    <location>
        <begin position="284"/>
        <end position="303"/>
    </location>
</feature>
<dbReference type="WBParaSite" id="ACRNAN_scaffold916.g8093.t1">
    <property type="protein sequence ID" value="ACRNAN_scaffold916.g8093.t1"/>
    <property type="gene ID" value="ACRNAN_scaffold916.g8093"/>
</dbReference>